<dbReference type="Proteomes" id="UP001596425">
    <property type="component" value="Unassembled WGS sequence"/>
</dbReference>
<keyword evidence="1" id="KW-1133">Transmembrane helix</keyword>
<keyword evidence="3" id="KW-1185">Reference proteome</keyword>
<keyword evidence="1" id="KW-0812">Transmembrane</keyword>
<dbReference type="InterPro" id="IPR029058">
    <property type="entry name" value="AB_hydrolase_fold"/>
</dbReference>
<reference evidence="3" key="1">
    <citation type="journal article" date="2019" name="Int. J. Syst. Evol. Microbiol.">
        <title>The Global Catalogue of Microorganisms (GCM) 10K type strain sequencing project: providing services to taxonomists for standard genome sequencing and annotation.</title>
        <authorList>
            <consortium name="The Broad Institute Genomics Platform"/>
            <consortium name="The Broad Institute Genome Sequencing Center for Infectious Disease"/>
            <person name="Wu L."/>
            <person name="Ma J."/>
        </authorList>
    </citation>
    <scope>NUCLEOTIDE SEQUENCE [LARGE SCALE GENOMIC DNA]</scope>
    <source>
        <strain evidence="3">CGMCC 1.13718</strain>
    </source>
</reference>
<evidence type="ECO:0000313" key="3">
    <source>
        <dbReference type="Proteomes" id="UP001596425"/>
    </source>
</evidence>
<gene>
    <name evidence="2" type="ORF">ACFQBM_08580</name>
</gene>
<feature type="transmembrane region" description="Helical" evidence="1">
    <location>
        <begin position="165"/>
        <end position="184"/>
    </location>
</feature>
<evidence type="ECO:0000256" key="1">
    <source>
        <dbReference type="SAM" id="Phobius"/>
    </source>
</evidence>
<evidence type="ECO:0000313" key="2">
    <source>
        <dbReference type="EMBL" id="MFC6633332.1"/>
    </source>
</evidence>
<keyword evidence="1" id="KW-0472">Membrane</keyword>
<dbReference type="EMBL" id="JBHSVR010000001">
    <property type="protein sequence ID" value="MFC6633332.1"/>
    <property type="molecule type" value="Genomic_DNA"/>
</dbReference>
<sequence length="350" mass="38906">MKKELILFVPGMAVEHRGQYLDMLHDGLKSYCADHGLNYQSAEVAATDGSSAKFIDLPDEGRRLEMQEVYWSDLVPLLSQLSVFGKIIRGAELLLFWLRSKRLWQVVRQAKYMTVSMLLTVALVLFWYSTALLAGLEAVASKPQLFGIPVNLGRLGELIERIPGWQLWAVFSGLLILLPTTLVLDISYGTKAYLQNLNGLSQKVKARLARAISCVEDNQDYERITLVAHSFGTVVAAEALADYAGPAADKIRLITLGGPLLVMGARAPRIEEAARSLIGGMQGDDRRLNSWLDFYSHQDWLCTVSVSGVTQPGYEAKPLESKVSMTDKYSGKSHQLYFQDYDVMKAILSP</sequence>
<protein>
    <submittedName>
        <fullName evidence="2">Alpha/beta hydrolase</fullName>
    </submittedName>
</protein>
<proteinExistence type="predicted"/>
<dbReference type="Gene3D" id="3.40.50.1820">
    <property type="entry name" value="alpha/beta hydrolase"/>
    <property type="match status" value="1"/>
</dbReference>
<organism evidence="2 3">
    <name type="scientific">Microbulbifer taiwanensis</name>
    <dbReference type="NCBI Taxonomy" id="986746"/>
    <lineage>
        <taxon>Bacteria</taxon>
        <taxon>Pseudomonadati</taxon>
        <taxon>Pseudomonadota</taxon>
        <taxon>Gammaproteobacteria</taxon>
        <taxon>Cellvibrionales</taxon>
        <taxon>Microbulbiferaceae</taxon>
        <taxon>Microbulbifer</taxon>
    </lineage>
</organism>
<dbReference type="GO" id="GO:0016787">
    <property type="term" value="F:hydrolase activity"/>
    <property type="evidence" value="ECO:0007669"/>
    <property type="project" value="UniProtKB-KW"/>
</dbReference>
<dbReference type="RefSeq" id="WP_193189187.1">
    <property type="nucleotide sequence ID" value="NZ_JACZFR010000001.1"/>
</dbReference>
<comment type="caution">
    <text evidence="2">The sequence shown here is derived from an EMBL/GenBank/DDBJ whole genome shotgun (WGS) entry which is preliminary data.</text>
</comment>
<accession>A0ABW1YMM6</accession>
<dbReference type="SUPFAM" id="SSF53474">
    <property type="entry name" value="alpha/beta-Hydrolases"/>
    <property type="match status" value="1"/>
</dbReference>
<name>A0ABW1YMM6_9GAMM</name>
<keyword evidence="2" id="KW-0378">Hydrolase</keyword>